<reference evidence="5" key="1">
    <citation type="submission" date="2017-02" db="UniProtKB">
        <authorList>
            <consortium name="WormBaseParasite"/>
        </authorList>
    </citation>
    <scope>IDENTIFICATION</scope>
</reference>
<dbReference type="InterPro" id="IPR016024">
    <property type="entry name" value="ARM-type_fold"/>
</dbReference>
<dbReference type="GO" id="GO:0006417">
    <property type="term" value="P:regulation of translation"/>
    <property type="evidence" value="ECO:0007669"/>
    <property type="project" value="TreeGrafter"/>
</dbReference>
<proteinExistence type="predicted"/>
<evidence type="ECO:0000259" key="2">
    <source>
        <dbReference type="Pfam" id="PF23271"/>
    </source>
</evidence>
<sequence length="126" mass="14116">MLKEVMKTLFEMLLGCLASNSEDRQQMAARCLGELVKKMGERILIDVLPVLNLGLQSEHIEQRQGVAIALTEIIDNTTRDVTVMYTPQLIEPLKKAIADPEAEVRKAAASTFSSFYRVNFAQLTVF</sequence>
<dbReference type="InterPro" id="IPR011989">
    <property type="entry name" value="ARM-like"/>
</dbReference>
<feature type="domain" description="Stalled ribosome sensor GCN1-like HEAT repeats region" evidence="2">
    <location>
        <begin position="3"/>
        <end position="115"/>
    </location>
</feature>
<gene>
    <name evidence="3" type="ORF">ASIM_LOCUS6776</name>
</gene>
<dbReference type="AlphaFoldDB" id="A0A0M3JH92"/>
<name>A0A0M3JH92_ANISI</name>
<dbReference type="Gene3D" id="1.25.10.10">
    <property type="entry name" value="Leucine-rich Repeat Variant"/>
    <property type="match status" value="1"/>
</dbReference>
<dbReference type="InterPro" id="IPR057546">
    <property type="entry name" value="HEAT_GCN1"/>
</dbReference>
<dbReference type="GO" id="GO:0034198">
    <property type="term" value="P:cellular response to amino acid starvation"/>
    <property type="evidence" value="ECO:0007669"/>
    <property type="project" value="TreeGrafter"/>
</dbReference>
<dbReference type="OrthoDB" id="5823381at2759"/>
<evidence type="ECO:0000313" key="4">
    <source>
        <dbReference type="Proteomes" id="UP000267096"/>
    </source>
</evidence>
<dbReference type="SUPFAM" id="SSF48371">
    <property type="entry name" value="ARM repeat"/>
    <property type="match status" value="1"/>
</dbReference>
<keyword evidence="4" id="KW-1185">Reference proteome</keyword>
<dbReference type="WBParaSite" id="ASIM_0000700301-mRNA-1">
    <property type="protein sequence ID" value="ASIM_0000700301-mRNA-1"/>
    <property type="gene ID" value="ASIM_0000700301"/>
</dbReference>
<dbReference type="GO" id="GO:0019887">
    <property type="term" value="F:protein kinase regulator activity"/>
    <property type="evidence" value="ECO:0007669"/>
    <property type="project" value="TreeGrafter"/>
</dbReference>
<dbReference type="Pfam" id="PF23271">
    <property type="entry name" value="HEAT_GCN1"/>
    <property type="match status" value="1"/>
</dbReference>
<accession>A0A0M3JH92</accession>
<dbReference type="GO" id="GO:0005829">
    <property type="term" value="C:cytosol"/>
    <property type="evidence" value="ECO:0007669"/>
    <property type="project" value="TreeGrafter"/>
</dbReference>
<dbReference type="PANTHER" id="PTHR23346">
    <property type="entry name" value="TRANSLATIONAL ACTIVATOR GCN1-RELATED"/>
    <property type="match status" value="1"/>
</dbReference>
<dbReference type="EMBL" id="UYRR01015254">
    <property type="protein sequence ID" value="VDK27772.1"/>
    <property type="molecule type" value="Genomic_DNA"/>
</dbReference>
<dbReference type="PANTHER" id="PTHR23346:SF7">
    <property type="entry name" value="STALLED RIBOSOME SENSOR GCN1"/>
    <property type="match status" value="1"/>
</dbReference>
<protein>
    <submittedName>
        <fullName evidence="5">Translational activator GCN1 (inferred by orthology to a human protein)</fullName>
    </submittedName>
</protein>
<organism evidence="5">
    <name type="scientific">Anisakis simplex</name>
    <name type="common">Herring worm</name>
    <dbReference type="NCBI Taxonomy" id="6269"/>
    <lineage>
        <taxon>Eukaryota</taxon>
        <taxon>Metazoa</taxon>
        <taxon>Ecdysozoa</taxon>
        <taxon>Nematoda</taxon>
        <taxon>Chromadorea</taxon>
        <taxon>Rhabditida</taxon>
        <taxon>Spirurina</taxon>
        <taxon>Ascaridomorpha</taxon>
        <taxon>Ascaridoidea</taxon>
        <taxon>Anisakidae</taxon>
        <taxon>Anisakis</taxon>
        <taxon>Anisakis simplex complex</taxon>
    </lineage>
</organism>
<dbReference type="Proteomes" id="UP000267096">
    <property type="component" value="Unassembled WGS sequence"/>
</dbReference>
<evidence type="ECO:0000256" key="1">
    <source>
        <dbReference type="ARBA" id="ARBA00022737"/>
    </source>
</evidence>
<evidence type="ECO:0000313" key="5">
    <source>
        <dbReference type="WBParaSite" id="ASIM_0000700301-mRNA-1"/>
    </source>
</evidence>
<keyword evidence="1" id="KW-0677">Repeat</keyword>
<evidence type="ECO:0000313" key="3">
    <source>
        <dbReference type="EMBL" id="VDK27772.1"/>
    </source>
</evidence>
<reference evidence="3 4" key="2">
    <citation type="submission" date="2018-11" db="EMBL/GenBank/DDBJ databases">
        <authorList>
            <consortium name="Pathogen Informatics"/>
        </authorList>
    </citation>
    <scope>NUCLEOTIDE SEQUENCE [LARGE SCALE GENOMIC DNA]</scope>
</reference>